<evidence type="ECO:0000256" key="8">
    <source>
        <dbReference type="ARBA" id="ARBA00023065"/>
    </source>
</evidence>
<dbReference type="Pfam" id="PF22099">
    <property type="entry name" value="MRS2-like"/>
    <property type="match status" value="1"/>
</dbReference>
<evidence type="ECO:0000313" key="13">
    <source>
        <dbReference type="EMBL" id="KAG0660431.1"/>
    </source>
</evidence>
<evidence type="ECO:0000256" key="2">
    <source>
        <dbReference type="ARBA" id="ARBA00009765"/>
    </source>
</evidence>
<keyword evidence="9 11" id="KW-0472">Membrane</keyword>
<feature type="transmembrane region" description="Helical" evidence="11">
    <location>
        <begin position="618"/>
        <end position="639"/>
    </location>
</feature>
<dbReference type="GO" id="GO:0045016">
    <property type="term" value="P:mitochondrial magnesium ion transmembrane transport"/>
    <property type="evidence" value="ECO:0007669"/>
    <property type="project" value="TreeGrafter"/>
</dbReference>
<organism evidence="13 14">
    <name type="scientific">Rhodotorula mucilaginosa</name>
    <name type="common">Yeast</name>
    <name type="synonym">Rhodotorula rubra</name>
    <dbReference type="NCBI Taxonomy" id="5537"/>
    <lineage>
        <taxon>Eukaryota</taxon>
        <taxon>Fungi</taxon>
        <taxon>Dikarya</taxon>
        <taxon>Basidiomycota</taxon>
        <taxon>Pucciniomycotina</taxon>
        <taxon>Microbotryomycetes</taxon>
        <taxon>Sporidiobolales</taxon>
        <taxon>Sporidiobolaceae</taxon>
        <taxon>Rhodotorula</taxon>
    </lineage>
</organism>
<sequence length="690" mass="75716">MRASLIATVAARSSRFADKLALPLDYFVNRTKALALYRQFIRATKSLGDARTRWETMEWIRNDFERNRAVVDSEKCKTLLSLGHRQLKQLGSTSSLIGGNTSKFRGGRRAKLMEDQETEQGSGQGAGKGAAVSEFPLRRPQDGQSDTLNPSERPRSLTTKRADSFRLSRRGDLDGRRRYELLAQQQRAISTTWPRCAGGKGKIPRDSSVLDLFLGPSADASGASSPDASAAKGQTHVSQGQSPTSLIAAADSDPPKSKPGIFASFLRRGPTRSAGPSTAAASRRSGGSVDLEEERRARDRNLETAKALERTLRSSRGTAVSGGAAGSGLDVRCTTLDARGKVSSMVAHVPKDELCRRYGIQPRDLRKLDSAVPTSVPTILSRRNCIILTMLHLRVVITAQEVTIFDSVGSEDSWLKGVFIWSLEHALKATGKAAHGLPYEFRALESCLISVVTALETDLANVRSHVIELLAHMEDHIDRENLRLLLHYSRKLSVFQKRATLVQECLDELLANDEDLANMYLTAKAQDKPRANDDHEEIELLLESFSKQCEEIVSEVETLEANVRHTEDIIELILDSNRNSLLGLDLRVSIATLGLTAGALVAGLFGMNLLNRIEESPFAFPLVSLTTFALAAFVTSFGLRRLARLRRVNLGWRDEVRQLQVGDKWGMGGRRGGKGGHASTTGAAARRRRD</sequence>
<feature type="compositionally biased region" description="Low complexity" evidence="10">
    <location>
        <begin position="271"/>
        <end position="288"/>
    </location>
</feature>
<dbReference type="PANTHER" id="PTHR13890:SF0">
    <property type="entry name" value="MAGNESIUM TRANSPORTER MRS2 HOMOLOG, MITOCHONDRIAL"/>
    <property type="match status" value="1"/>
</dbReference>
<dbReference type="EMBL" id="PUHQ01000044">
    <property type="protein sequence ID" value="KAG0660431.1"/>
    <property type="molecule type" value="Genomic_DNA"/>
</dbReference>
<gene>
    <name evidence="13" type="primary">MRS2_2</name>
    <name evidence="13" type="ORF">C6P46_004613</name>
</gene>
<dbReference type="AlphaFoldDB" id="A0A9P6W0P2"/>
<reference evidence="13 14" key="1">
    <citation type="submission" date="2020-11" db="EMBL/GenBank/DDBJ databases">
        <title>Kefir isolates.</title>
        <authorList>
            <person name="Marcisauskas S."/>
            <person name="Kim Y."/>
            <person name="Blasche S."/>
        </authorList>
    </citation>
    <scope>NUCLEOTIDE SEQUENCE [LARGE SCALE GENOMIC DNA]</scope>
    <source>
        <strain evidence="13 14">KR</strain>
    </source>
</reference>
<feature type="compositionally biased region" description="Basic and acidic residues" evidence="10">
    <location>
        <begin position="152"/>
        <end position="169"/>
    </location>
</feature>
<protein>
    <submittedName>
        <fullName evidence="13">Magnesium ion transporter</fullName>
    </submittedName>
</protein>
<evidence type="ECO:0000256" key="6">
    <source>
        <dbReference type="ARBA" id="ARBA00022946"/>
    </source>
</evidence>
<evidence type="ECO:0000256" key="1">
    <source>
        <dbReference type="ARBA" id="ARBA00004141"/>
    </source>
</evidence>
<keyword evidence="7 11" id="KW-1133">Transmembrane helix</keyword>
<keyword evidence="3" id="KW-0813">Transport</keyword>
<accession>A0A9P6W0P2</accession>
<dbReference type="InterPro" id="IPR045293">
    <property type="entry name" value="Complex1_LYR_LYRM2"/>
</dbReference>
<evidence type="ECO:0000256" key="7">
    <source>
        <dbReference type="ARBA" id="ARBA00022989"/>
    </source>
</evidence>
<feature type="domain" description="Complex 1 LYR protein" evidence="12">
    <location>
        <begin position="32"/>
        <end position="89"/>
    </location>
</feature>
<comment type="similarity">
    <text evidence="2">Belongs to the CorA metal ion transporter (MIT) (TC 1.A.35) family.</text>
</comment>
<dbReference type="Gene3D" id="2.40.128.330">
    <property type="match status" value="1"/>
</dbReference>
<dbReference type="InterPro" id="IPR039204">
    <property type="entry name" value="MRS2-like"/>
</dbReference>
<dbReference type="PANTHER" id="PTHR13890">
    <property type="entry name" value="RNA SPLICING PROTEIN MRS2, MITOCHONDRIAL"/>
    <property type="match status" value="1"/>
</dbReference>
<feature type="region of interest" description="Disordered" evidence="10">
    <location>
        <begin position="666"/>
        <end position="690"/>
    </location>
</feature>
<feature type="compositionally biased region" description="Low complexity" evidence="10">
    <location>
        <begin position="219"/>
        <end position="231"/>
    </location>
</feature>
<dbReference type="Pfam" id="PF05347">
    <property type="entry name" value="Complex1_LYR"/>
    <property type="match status" value="1"/>
</dbReference>
<name>A0A9P6W0P2_RHOMI</name>
<dbReference type="CDD" id="cd12823">
    <property type="entry name" value="Mrs2_Mfm1p-like"/>
    <property type="match status" value="1"/>
</dbReference>
<comment type="caution">
    <text evidence="13">The sequence shown here is derived from an EMBL/GenBank/DDBJ whole genome shotgun (WGS) entry which is preliminary data.</text>
</comment>
<evidence type="ECO:0000256" key="3">
    <source>
        <dbReference type="ARBA" id="ARBA00022448"/>
    </source>
</evidence>
<proteinExistence type="inferred from homology"/>
<keyword evidence="8" id="KW-0406">Ion transport</keyword>
<keyword evidence="6" id="KW-0809">Transit peptide</keyword>
<keyword evidence="5" id="KW-0460">Magnesium</keyword>
<evidence type="ECO:0000313" key="14">
    <source>
        <dbReference type="Proteomes" id="UP000777482"/>
    </source>
</evidence>
<dbReference type="GO" id="GO:0015095">
    <property type="term" value="F:magnesium ion transmembrane transporter activity"/>
    <property type="evidence" value="ECO:0007669"/>
    <property type="project" value="TreeGrafter"/>
</dbReference>
<dbReference type="OrthoDB" id="10251508at2759"/>
<dbReference type="GO" id="GO:0005743">
    <property type="term" value="C:mitochondrial inner membrane"/>
    <property type="evidence" value="ECO:0007669"/>
    <property type="project" value="TreeGrafter"/>
</dbReference>
<feature type="transmembrane region" description="Helical" evidence="11">
    <location>
        <begin position="586"/>
        <end position="606"/>
    </location>
</feature>
<comment type="subcellular location">
    <subcellularLocation>
        <location evidence="1">Membrane</location>
        <topology evidence="1">Multi-pass membrane protein</topology>
    </subcellularLocation>
</comment>
<keyword evidence="14" id="KW-1185">Reference proteome</keyword>
<evidence type="ECO:0000256" key="9">
    <source>
        <dbReference type="ARBA" id="ARBA00023136"/>
    </source>
</evidence>
<feature type="compositionally biased region" description="Polar residues" evidence="10">
    <location>
        <begin position="235"/>
        <end position="245"/>
    </location>
</feature>
<dbReference type="CDD" id="cd20262">
    <property type="entry name" value="Complex1_LYR_LYRM2"/>
    <property type="match status" value="1"/>
</dbReference>
<evidence type="ECO:0000256" key="5">
    <source>
        <dbReference type="ARBA" id="ARBA00022842"/>
    </source>
</evidence>
<dbReference type="Gene3D" id="1.20.58.340">
    <property type="entry name" value="Magnesium transport protein CorA, transmembrane region"/>
    <property type="match status" value="1"/>
</dbReference>
<evidence type="ECO:0000256" key="10">
    <source>
        <dbReference type="SAM" id="MobiDB-lite"/>
    </source>
</evidence>
<feature type="region of interest" description="Disordered" evidence="10">
    <location>
        <begin position="219"/>
        <end position="300"/>
    </location>
</feature>
<keyword evidence="4 11" id="KW-0812">Transmembrane</keyword>
<evidence type="ECO:0000256" key="11">
    <source>
        <dbReference type="SAM" id="Phobius"/>
    </source>
</evidence>
<evidence type="ECO:0000259" key="12">
    <source>
        <dbReference type="Pfam" id="PF05347"/>
    </source>
</evidence>
<feature type="region of interest" description="Disordered" evidence="10">
    <location>
        <begin position="98"/>
        <end position="169"/>
    </location>
</feature>
<evidence type="ECO:0000256" key="4">
    <source>
        <dbReference type="ARBA" id="ARBA00022692"/>
    </source>
</evidence>
<dbReference type="Proteomes" id="UP000777482">
    <property type="component" value="Unassembled WGS sequence"/>
</dbReference>
<dbReference type="InterPro" id="IPR008011">
    <property type="entry name" value="Complex1_LYR_dom"/>
</dbReference>